<dbReference type="Pfam" id="PF13561">
    <property type="entry name" value="adh_short_C2"/>
    <property type="match status" value="1"/>
</dbReference>
<gene>
    <name evidence="5" type="ORF">E1757_03530</name>
</gene>
<keyword evidence="2" id="KW-0560">Oxidoreductase</keyword>
<dbReference type="CDD" id="cd05233">
    <property type="entry name" value="SDR_c"/>
    <property type="match status" value="1"/>
</dbReference>
<name>A0A4R5KY05_9BACL</name>
<dbReference type="SMART" id="SM00822">
    <property type="entry name" value="PKS_KR"/>
    <property type="match status" value="1"/>
</dbReference>
<dbReference type="InterPro" id="IPR057326">
    <property type="entry name" value="KR_dom"/>
</dbReference>
<dbReference type="InterPro" id="IPR036291">
    <property type="entry name" value="NAD(P)-bd_dom_sf"/>
</dbReference>
<dbReference type="OrthoDB" id="9803333at2"/>
<evidence type="ECO:0000256" key="1">
    <source>
        <dbReference type="ARBA" id="ARBA00006484"/>
    </source>
</evidence>
<keyword evidence="6" id="KW-1185">Reference proteome</keyword>
<dbReference type="PANTHER" id="PTHR24321:SF8">
    <property type="entry name" value="ESTRADIOL 17-BETA-DEHYDROGENASE 8-RELATED"/>
    <property type="match status" value="1"/>
</dbReference>
<evidence type="ECO:0000259" key="4">
    <source>
        <dbReference type="SMART" id="SM00822"/>
    </source>
</evidence>
<evidence type="ECO:0000313" key="6">
    <source>
        <dbReference type="Proteomes" id="UP000295636"/>
    </source>
</evidence>
<dbReference type="Gene3D" id="3.40.50.720">
    <property type="entry name" value="NAD(P)-binding Rossmann-like Domain"/>
    <property type="match status" value="1"/>
</dbReference>
<protein>
    <submittedName>
        <fullName evidence="5">SDR family oxidoreductase</fullName>
    </submittedName>
</protein>
<dbReference type="InterPro" id="IPR002347">
    <property type="entry name" value="SDR_fam"/>
</dbReference>
<dbReference type="InterPro" id="IPR020904">
    <property type="entry name" value="Sc_DH/Rdtase_CS"/>
</dbReference>
<proteinExistence type="inferred from homology"/>
<sequence>MFPMSLDFTHRTVLVTGAGSGIGRAIAAGFLDAGANVIASDINMEQLNELRSRHGCASGRPLHILRTDVREREQVLALFESNPFGRLDAVVHAAGITASLLLTETDDETYRKLIETNVNGTFHVLQEAVSVMRDNAEGGTIVVIGSINAMWPLANQAVYTATKAAIDSLAKSLAVEVAPLQIRVNVVAPGAIDTPMNHRLTGERKAALAARIPLRRIGIPEDLVGITQFLSSPLSSYITGSTFVVDGGFIVGR</sequence>
<dbReference type="PROSITE" id="PS00061">
    <property type="entry name" value="ADH_SHORT"/>
    <property type="match status" value="1"/>
</dbReference>
<dbReference type="FunFam" id="3.40.50.720:FF:000084">
    <property type="entry name" value="Short-chain dehydrogenase reductase"/>
    <property type="match status" value="1"/>
</dbReference>
<dbReference type="GO" id="GO:0016491">
    <property type="term" value="F:oxidoreductase activity"/>
    <property type="evidence" value="ECO:0007669"/>
    <property type="project" value="UniProtKB-KW"/>
</dbReference>
<dbReference type="EMBL" id="SMRT01000001">
    <property type="protein sequence ID" value="TDG00707.1"/>
    <property type="molecule type" value="Genomic_DNA"/>
</dbReference>
<dbReference type="PRINTS" id="PR00081">
    <property type="entry name" value="GDHRDH"/>
</dbReference>
<dbReference type="PRINTS" id="PR00080">
    <property type="entry name" value="SDRFAMILY"/>
</dbReference>
<dbReference type="PANTHER" id="PTHR24321">
    <property type="entry name" value="DEHYDROGENASES, SHORT CHAIN"/>
    <property type="match status" value="1"/>
</dbReference>
<comment type="caution">
    <text evidence="5">The sequence shown here is derived from an EMBL/GenBank/DDBJ whole genome shotgun (WGS) entry which is preliminary data.</text>
</comment>
<evidence type="ECO:0000256" key="2">
    <source>
        <dbReference type="ARBA" id="ARBA00023002"/>
    </source>
</evidence>
<dbReference type="AlphaFoldDB" id="A0A4R5KY05"/>
<dbReference type="GO" id="GO:0008206">
    <property type="term" value="P:bile acid metabolic process"/>
    <property type="evidence" value="ECO:0007669"/>
    <property type="project" value="UniProtKB-ARBA"/>
</dbReference>
<evidence type="ECO:0000256" key="3">
    <source>
        <dbReference type="ARBA" id="ARBA00023027"/>
    </source>
</evidence>
<organism evidence="5 6">
    <name type="scientific">Paenibacillus piri</name>
    <dbReference type="NCBI Taxonomy" id="2547395"/>
    <lineage>
        <taxon>Bacteria</taxon>
        <taxon>Bacillati</taxon>
        <taxon>Bacillota</taxon>
        <taxon>Bacilli</taxon>
        <taxon>Bacillales</taxon>
        <taxon>Paenibacillaceae</taxon>
        <taxon>Paenibacillus</taxon>
    </lineage>
</organism>
<reference evidence="5 6" key="1">
    <citation type="submission" date="2019-03" db="EMBL/GenBank/DDBJ databases">
        <title>This is whole genome sequence of Paenibacillus sp MS74 strain.</title>
        <authorList>
            <person name="Trinh H.N."/>
        </authorList>
    </citation>
    <scope>NUCLEOTIDE SEQUENCE [LARGE SCALE GENOMIC DNA]</scope>
    <source>
        <strain evidence="5 6">MS74</strain>
    </source>
</reference>
<accession>A0A4R5KY05</accession>
<keyword evidence="3" id="KW-0520">NAD</keyword>
<dbReference type="SUPFAM" id="SSF51735">
    <property type="entry name" value="NAD(P)-binding Rossmann-fold domains"/>
    <property type="match status" value="1"/>
</dbReference>
<evidence type="ECO:0000313" key="5">
    <source>
        <dbReference type="EMBL" id="TDG00707.1"/>
    </source>
</evidence>
<comment type="similarity">
    <text evidence="1">Belongs to the short-chain dehydrogenases/reductases (SDR) family.</text>
</comment>
<feature type="domain" description="Ketoreductase" evidence="4">
    <location>
        <begin position="11"/>
        <end position="198"/>
    </location>
</feature>
<dbReference type="Proteomes" id="UP000295636">
    <property type="component" value="Unassembled WGS sequence"/>
</dbReference>